<dbReference type="Proteomes" id="UP000054925">
    <property type="component" value="Unassembled WGS sequence"/>
</dbReference>
<keyword evidence="3" id="KW-1185">Reference proteome</keyword>
<feature type="region of interest" description="Disordered" evidence="1">
    <location>
        <begin position="150"/>
        <end position="169"/>
    </location>
</feature>
<name>A0A158KQY7_9BURK</name>
<dbReference type="OrthoDB" id="10004669at2"/>
<accession>A0A158KQY7</accession>
<sequence>MNQERNAELAHLTFDASSIAGDAYCSANNVEVEDLADAPIDVFVDVHLNEYRAVYWLEDINYGSVADCSTGSFFSRAGKIAGRVERLLTQACQTINRRLTTRNNWLIDNAGKQNNAMCAIQPDVGNVWCNDTCGHFGYLEILPGATDRYGHDRQRNPYQRHYATTPVSP</sequence>
<evidence type="ECO:0000313" key="3">
    <source>
        <dbReference type="Proteomes" id="UP000054925"/>
    </source>
</evidence>
<reference evidence="2" key="1">
    <citation type="submission" date="2016-01" db="EMBL/GenBank/DDBJ databases">
        <authorList>
            <person name="Peeters C."/>
        </authorList>
    </citation>
    <scope>NUCLEOTIDE SEQUENCE [LARGE SCALE GENOMIC DNA]</scope>
    <source>
        <strain evidence="2">LMG 22937</strain>
    </source>
</reference>
<organism evidence="2 3">
    <name type="scientific">Caballeronia terrestris</name>
    <dbReference type="NCBI Taxonomy" id="1226301"/>
    <lineage>
        <taxon>Bacteria</taxon>
        <taxon>Pseudomonadati</taxon>
        <taxon>Pseudomonadota</taxon>
        <taxon>Betaproteobacteria</taxon>
        <taxon>Burkholderiales</taxon>
        <taxon>Burkholderiaceae</taxon>
        <taxon>Caballeronia</taxon>
    </lineage>
</organism>
<evidence type="ECO:0000313" key="2">
    <source>
        <dbReference type="EMBL" id="SAL83537.1"/>
    </source>
</evidence>
<gene>
    <name evidence="2" type="ORF">AWB67_06436</name>
</gene>
<dbReference type="AlphaFoldDB" id="A0A158KQY7"/>
<protein>
    <submittedName>
        <fullName evidence="2">Uncharacterized protein</fullName>
    </submittedName>
</protein>
<dbReference type="EMBL" id="FCOL02000099">
    <property type="protein sequence ID" value="SAL83537.1"/>
    <property type="molecule type" value="Genomic_DNA"/>
</dbReference>
<evidence type="ECO:0000256" key="1">
    <source>
        <dbReference type="SAM" id="MobiDB-lite"/>
    </source>
</evidence>
<comment type="caution">
    <text evidence="2">The sequence shown here is derived from an EMBL/GenBank/DDBJ whole genome shotgun (WGS) entry which is preliminary data.</text>
</comment>
<proteinExistence type="predicted"/>